<accession>A0A1V0SGT3</accession>
<gene>
    <name evidence="1" type="ORF">Hokovirus_3_202</name>
</gene>
<proteinExistence type="predicted"/>
<protein>
    <submittedName>
        <fullName evidence="1">Uncharacterized protein</fullName>
    </submittedName>
</protein>
<organism evidence="1">
    <name type="scientific">Hokovirus HKV1</name>
    <dbReference type="NCBI Taxonomy" id="1977638"/>
    <lineage>
        <taxon>Viruses</taxon>
        <taxon>Varidnaviria</taxon>
        <taxon>Bamfordvirae</taxon>
        <taxon>Nucleocytoviricota</taxon>
        <taxon>Megaviricetes</taxon>
        <taxon>Imitervirales</taxon>
        <taxon>Mimiviridae</taxon>
        <taxon>Klosneuvirinae</taxon>
        <taxon>Hokovirus</taxon>
    </lineage>
</organism>
<reference evidence="1" key="1">
    <citation type="journal article" date="2017" name="Science">
        <title>Giant viruses with an expanded complement of translation system components.</title>
        <authorList>
            <person name="Schulz F."/>
            <person name="Yutin N."/>
            <person name="Ivanova N.N."/>
            <person name="Ortega D.R."/>
            <person name="Lee T.K."/>
            <person name="Vierheilig J."/>
            <person name="Daims H."/>
            <person name="Horn M."/>
            <person name="Wagner M."/>
            <person name="Jensen G.J."/>
            <person name="Kyrpides N.C."/>
            <person name="Koonin E.V."/>
            <person name="Woyke T."/>
        </authorList>
    </citation>
    <scope>NUCLEOTIDE SEQUENCE</scope>
    <source>
        <strain evidence="1">HKV1</strain>
    </source>
</reference>
<dbReference type="EMBL" id="KY684105">
    <property type="protein sequence ID" value="ARF10929.1"/>
    <property type="molecule type" value="Genomic_DNA"/>
</dbReference>
<evidence type="ECO:0000313" key="1">
    <source>
        <dbReference type="EMBL" id="ARF10929.1"/>
    </source>
</evidence>
<sequence>MDILLYGNNIKLDECSEPRTFTNKNINNDKFIKIDNFVPVSYFLKKNIPLGPFNANKIFTRPYYDVKITELPSITNFEYVNKLNAEGYHVYKYFI</sequence>
<name>A0A1V0SGT3_9VIRU</name>